<dbReference type="AlphaFoldDB" id="A0A1W0X5Z6"/>
<dbReference type="EMBL" id="MTYJ01000015">
    <property type="protein sequence ID" value="OQV22751.1"/>
    <property type="molecule type" value="Genomic_DNA"/>
</dbReference>
<comment type="caution">
    <text evidence="2">The sequence shown here is derived from an EMBL/GenBank/DDBJ whole genome shotgun (WGS) entry which is preliminary data.</text>
</comment>
<accession>A0A1W0X5Z6</accession>
<protein>
    <submittedName>
        <fullName evidence="2">Uncharacterized protein</fullName>
    </submittedName>
</protein>
<feature type="region of interest" description="Disordered" evidence="1">
    <location>
        <begin position="430"/>
        <end position="462"/>
    </location>
</feature>
<organism evidence="2 3">
    <name type="scientific">Hypsibius exemplaris</name>
    <name type="common">Freshwater tardigrade</name>
    <dbReference type="NCBI Taxonomy" id="2072580"/>
    <lineage>
        <taxon>Eukaryota</taxon>
        <taxon>Metazoa</taxon>
        <taxon>Ecdysozoa</taxon>
        <taxon>Tardigrada</taxon>
        <taxon>Eutardigrada</taxon>
        <taxon>Parachela</taxon>
        <taxon>Hypsibioidea</taxon>
        <taxon>Hypsibiidae</taxon>
        <taxon>Hypsibius</taxon>
    </lineage>
</organism>
<feature type="compositionally biased region" description="Polar residues" evidence="1">
    <location>
        <begin position="126"/>
        <end position="138"/>
    </location>
</feature>
<dbReference type="Proteomes" id="UP000192578">
    <property type="component" value="Unassembled WGS sequence"/>
</dbReference>
<feature type="region of interest" description="Disordered" evidence="1">
    <location>
        <begin position="1"/>
        <end position="27"/>
    </location>
</feature>
<feature type="region of interest" description="Disordered" evidence="1">
    <location>
        <begin position="209"/>
        <end position="234"/>
    </location>
</feature>
<reference evidence="3" key="1">
    <citation type="submission" date="2017-01" db="EMBL/GenBank/DDBJ databases">
        <title>Comparative genomics of anhydrobiosis in the tardigrade Hypsibius dujardini.</title>
        <authorList>
            <person name="Yoshida Y."/>
            <person name="Koutsovoulos G."/>
            <person name="Laetsch D."/>
            <person name="Stevens L."/>
            <person name="Kumar S."/>
            <person name="Horikawa D."/>
            <person name="Ishino K."/>
            <person name="Komine S."/>
            <person name="Tomita M."/>
            <person name="Blaxter M."/>
            <person name="Arakawa K."/>
        </authorList>
    </citation>
    <scope>NUCLEOTIDE SEQUENCE [LARGE SCALE GENOMIC DNA]</scope>
    <source>
        <strain evidence="3">Z151</strain>
    </source>
</reference>
<name>A0A1W0X5Z6_HYPEX</name>
<evidence type="ECO:0000313" key="3">
    <source>
        <dbReference type="Proteomes" id="UP000192578"/>
    </source>
</evidence>
<feature type="compositionally biased region" description="Low complexity" evidence="1">
    <location>
        <begin position="430"/>
        <end position="446"/>
    </location>
</feature>
<gene>
    <name evidence="2" type="ORF">BV898_03189</name>
</gene>
<feature type="compositionally biased region" description="Polar residues" evidence="1">
    <location>
        <begin position="15"/>
        <end position="24"/>
    </location>
</feature>
<proteinExistence type="predicted"/>
<evidence type="ECO:0000256" key="1">
    <source>
        <dbReference type="SAM" id="MobiDB-lite"/>
    </source>
</evidence>
<keyword evidence="3" id="KW-1185">Reference proteome</keyword>
<feature type="region of interest" description="Disordered" evidence="1">
    <location>
        <begin position="126"/>
        <end position="167"/>
    </location>
</feature>
<sequence length="846" mass="92904">MCDQKESLISEESVADSNIDNSTENSEDFNPICPANLVELHIATFLPNSTSIHLVSDVFPEHDQSTMEISTNSSPTRSYSTANAPLYETKDLPLHHGQPTYRSTSETLPKAVQASVIVFGGRQASHTTQIQSVPNQEITSGTPPTEPSPSAVSNCSQADGPAPSSPPIFIPNVSCEYSDISYSDGDSCLPQSVPLPAQCESGVLSWLVDPDNSPGSKDIPPKAVSNDDNDDSNNATVDLTSVEAKSTMLQSAANFSRCKPFGKSEMSEFICGSSTGGFVHTTSESTDCAWDYWRQANPDTIRVGNASSVFVKLDVLNTLEASFGPDSIHKGPSNNGDVWMPLGVNLIRHLLGGIDGIVANRKQGQSVSTLLGKATCLAVTEYASGLFKLSLPSPSTQKRFLMRCRTDYLRIVAESGCKLTPSSSRSCSVAAASEPDASNASRSDSSADFEAEDEGKNTPFKPYISAGEGCRYFREVLYNKNRRHPEKRRKGSPMAVWNALSDDERAQWEEKAQVRLALRDKVIEERKLGPYSSLSETVKRSVFRVVRQRMVSASKPNCQKSSIASHLSGETTMEFPKPLMTNPGPSKKFELKTELASSSVGEKHGKGEVLHEGDQFVEECLRQNPYLSRSVFMAMLNDSLLEAEIEKQVKNEQLILGHRFTVNYQNADFLRVKTLPLREQQFDAACVSYFSKEMLRQSYTRHGSTATDKFVCKICQEMFEPEDEEKQMEIHAAQCMIRRNFVCLDGAMDGEDNSKTPIESSTGNTIHMDIACQGGLQVVGADTFSLSEANVEMSAVQPIKLSRLTESGTPIENCKVVSRTRSGRRTVSRRLDLKEPSSDDIYQFNE</sequence>
<evidence type="ECO:0000313" key="2">
    <source>
        <dbReference type="EMBL" id="OQV22751.1"/>
    </source>
</evidence>